<dbReference type="OrthoDB" id="9797252at2"/>
<reference evidence="5 6" key="1">
    <citation type="journal article" date="2011" name="J. Bacteriol.">
        <title>Genome sequence of 'Pedosphaera parvula' Ellin514, an aerobic Verrucomicrobial isolate from pasture soil.</title>
        <authorList>
            <person name="Kant R."/>
            <person name="van Passel M.W."/>
            <person name="Sangwan P."/>
            <person name="Palva A."/>
            <person name="Lucas S."/>
            <person name="Copeland A."/>
            <person name="Lapidus A."/>
            <person name="Glavina Del Rio T."/>
            <person name="Dalin E."/>
            <person name="Tice H."/>
            <person name="Bruce D."/>
            <person name="Goodwin L."/>
            <person name="Pitluck S."/>
            <person name="Chertkov O."/>
            <person name="Larimer F.W."/>
            <person name="Land M.L."/>
            <person name="Hauser L."/>
            <person name="Brettin T.S."/>
            <person name="Detter J.C."/>
            <person name="Han S."/>
            <person name="de Vos W.M."/>
            <person name="Janssen P.H."/>
            <person name="Smidt H."/>
        </authorList>
    </citation>
    <scope>NUCLEOTIDE SEQUENCE [LARGE SCALE GENOMIC DNA]</scope>
    <source>
        <strain evidence="5 6">Ellin514</strain>
    </source>
</reference>
<evidence type="ECO:0000256" key="1">
    <source>
        <dbReference type="ARBA" id="ARBA00008361"/>
    </source>
</evidence>
<proteinExistence type="inferred from homology"/>
<dbReference type="PANTHER" id="PTHR44942:SF4">
    <property type="entry name" value="METHYLTRANSFERASE TYPE 11 DOMAIN-CONTAINING PROTEIN"/>
    <property type="match status" value="1"/>
</dbReference>
<gene>
    <name evidence="5" type="ORF">Cflav_PD0312</name>
</gene>
<sequence length="253" mass="28839">MSDSTKRFSSRVDNYIRYRPGYPAEIVDLLKSEYGLTSASLLADIGSGTGISTELFLKNGYQVIGVEPNKDMREAAERLLKDYPGFRSVAGTAEATSLEEHSVDFIIAGQAFHWFIRERTREEFIRILKPNGWVVLIWNDRKTEASPFLIAYEQLLKQFATDYEKVDHKQINPDVIRAFFETGTVSLHVFPNQQLFDLEGLKGRVNSSSYAPEPGHPNYLPLMNALKAEFAKYQVNGRVSFHYDTTVYCGRFD</sequence>
<dbReference type="Proteomes" id="UP000003688">
    <property type="component" value="Unassembled WGS sequence"/>
</dbReference>
<comment type="caution">
    <text evidence="5">The sequence shown here is derived from an EMBL/GenBank/DDBJ whole genome shotgun (WGS) entry which is preliminary data.</text>
</comment>
<dbReference type="PANTHER" id="PTHR44942">
    <property type="entry name" value="METHYLTRANSF_11 DOMAIN-CONTAINING PROTEIN"/>
    <property type="match status" value="1"/>
</dbReference>
<keyword evidence="3 5" id="KW-0808">Transferase</keyword>
<accession>B9XSG5</accession>
<dbReference type="SUPFAM" id="SSF53335">
    <property type="entry name" value="S-adenosyl-L-methionine-dependent methyltransferases"/>
    <property type="match status" value="1"/>
</dbReference>
<dbReference type="GO" id="GO:0032259">
    <property type="term" value="P:methylation"/>
    <property type="evidence" value="ECO:0007669"/>
    <property type="project" value="UniProtKB-KW"/>
</dbReference>
<organism evidence="5 6">
    <name type="scientific">Pedosphaera parvula (strain Ellin514)</name>
    <dbReference type="NCBI Taxonomy" id="320771"/>
    <lineage>
        <taxon>Bacteria</taxon>
        <taxon>Pseudomonadati</taxon>
        <taxon>Verrucomicrobiota</taxon>
        <taxon>Pedosphaerae</taxon>
        <taxon>Pedosphaerales</taxon>
        <taxon>Pedosphaeraceae</taxon>
        <taxon>Pedosphaera</taxon>
    </lineage>
</organism>
<dbReference type="InterPro" id="IPR029063">
    <property type="entry name" value="SAM-dependent_MTases_sf"/>
</dbReference>
<evidence type="ECO:0000259" key="4">
    <source>
        <dbReference type="Pfam" id="PF08241"/>
    </source>
</evidence>
<feature type="domain" description="Methyltransferase type 11" evidence="4">
    <location>
        <begin position="44"/>
        <end position="136"/>
    </location>
</feature>
<evidence type="ECO:0000256" key="3">
    <source>
        <dbReference type="ARBA" id="ARBA00022679"/>
    </source>
</evidence>
<name>B9XSG5_PEDPL</name>
<dbReference type="STRING" id="320771.Cflav_PD0312"/>
<protein>
    <submittedName>
        <fullName evidence="5">Methyltransferase type 11</fullName>
    </submittedName>
</protein>
<dbReference type="InterPro" id="IPR051052">
    <property type="entry name" value="Diverse_substrate_MTase"/>
</dbReference>
<dbReference type="CDD" id="cd02440">
    <property type="entry name" value="AdoMet_MTases"/>
    <property type="match status" value="1"/>
</dbReference>
<dbReference type="AlphaFoldDB" id="B9XSG5"/>
<comment type="similarity">
    <text evidence="1">Belongs to the methyltransferase superfamily.</text>
</comment>
<evidence type="ECO:0000313" key="5">
    <source>
        <dbReference type="EMBL" id="EEF57230.1"/>
    </source>
</evidence>
<dbReference type="InterPro" id="IPR013216">
    <property type="entry name" value="Methyltransf_11"/>
</dbReference>
<dbReference type="EMBL" id="ABOX02000079">
    <property type="protein sequence ID" value="EEF57230.1"/>
    <property type="molecule type" value="Genomic_DNA"/>
</dbReference>
<evidence type="ECO:0000313" key="6">
    <source>
        <dbReference type="Proteomes" id="UP000003688"/>
    </source>
</evidence>
<evidence type="ECO:0000256" key="2">
    <source>
        <dbReference type="ARBA" id="ARBA00022603"/>
    </source>
</evidence>
<dbReference type="Pfam" id="PF08241">
    <property type="entry name" value="Methyltransf_11"/>
    <property type="match status" value="1"/>
</dbReference>
<keyword evidence="6" id="KW-1185">Reference proteome</keyword>
<dbReference type="Gene3D" id="3.40.50.150">
    <property type="entry name" value="Vaccinia Virus protein VP39"/>
    <property type="match status" value="1"/>
</dbReference>
<dbReference type="GO" id="GO:0008757">
    <property type="term" value="F:S-adenosylmethionine-dependent methyltransferase activity"/>
    <property type="evidence" value="ECO:0007669"/>
    <property type="project" value="InterPro"/>
</dbReference>
<dbReference type="RefSeq" id="WP_007418748.1">
    <property type="nucleotide sequence ID" value="NZ_ABOX02000079.1"/>
</dbReference>
<keyword evidence="2 5" id="KW-0489">Methyltransferase</keyword>